<accession>A0A7G2C4L4</accession>
<keyword evidence="1" id="KW-0648">Protein biosynthesis</keyword>
<dbReference type="PANTHER" id="PTHR11960">
    <property type="entry name" value="EUKARYOTIC TRANSLATION INITIATION FACTOR 4E RELATED"/>
    <property type="match status" value="1"/>
</dbReference>
<dbReference type="InterPro" id="IPR001040">
    <property type="entry name" value="TIF_eIF_4E"/>
</dbReference>
<feature type="region of interest" description="Disordered" evidence="2">
    <location>
        <begin position="178"/>
        <end position="239"/>
    </location>
</feature>
<dbReference type="OrthoDB" id="276222at2759"/>
<sequence length="239" mass="26501">MSTSVHALRDKWLFSYLPLLTADMVSNEYGNDWELASQEKTVRLDWVATVEELWSTVNSLPKIQSMPVGSTFILSRDGKEASFEKFPDGSRVVVNLHKSPATDFGLELIFAAVMGETIAEEIGATVCDVIRLAARPNKDFSELVRVEVWLNDAAYSGKVSAHIRTLFEDRQITPNLFHISENPFDGNKEKKAVKPAEAAREETKEEPEAAPAAPAAAVEEEVPQEAEEEAPQEAEEQPN</sequence>
<dbReference type="EMBL" id="LR877147">
    <property type="protein sequence ID" value="CAD2214141.1"/>
    <property type="molecule type" value="Genomic_DNA"/>
</dbReference>
<evidence type="ECO:0000256" key="1">
    <source>
        <dbReference type="RuleBase" id="RU004374"/>
    </source>
</evidence>
<keyword evidence="1" id="KW-0694">RNA-binding</keyword>
<name>A0A7G2C4L4_9TRYP</name>
<dbReference type="InterPro" id="IPR023398">
    <property type="entry name" value="TIF_eIF4e-like"/>
</dbReference>
<feature type="compositionally biased region" description="Basic and acidic residues" evidence="2">
    <location>
        <begin position="186"/>
        <end position="207"/>
    </location>
</feature>
<dbReference type="GO" id="GO:0003743">
    <property type="term" value="F:translation initiation factor activity"/>
    <property type="evidence" value="ECO:0007669"/>
    <property type="project" value="UniProtKB-KW"/>
</dbReference>
<protein>
    <submittedName>
        <fullName evidence="3">Eukaryotic initiation factor 4E, putative</fullName>
    </submittedName>
</protein>
<proteinExistence type="inferred from homology"/>
<dbReference type="GO" id="GO:0016281">
    <property type="term" value="C:eukaryotic translation initiation factor 4F complex"/>
    <property type="evidence" value="ECO:0007669"/>
    <property type="project" value="TreeGrafter"/>
</dbReference>
<keyword evidence="4" id="KW-1185">Reference proteome</keyword>
<dbReference type="GO" id="GO:0000340">
    <property type="term" value="F:RNA 7-methylguanosine cap binding"/>
    <property type="evidence" value="ECO:0007669"/>
    <property type="project" value="TreeGrafter"/>
</dbReference>
<evidence type="ECO:0000313" key="3">
    <source>
        <dbReference type="EMBL" id="CAD2214141.1"/>
    </source>
</evidence>
<comment type="similarity">
    <text evidence="1">Belongs to the eukaryotic initiation factor 4E family.</text>
</comment>
<dbReference type="Gene3D" id="3.30.760.10">
    <property type="entry name" value="RNA Cap, Translation Initiation Factor Eif4e"/>
    <property type="match status" value="1"/>
</dbReference>
<organism evidence="3 4">
    <name type="scientific">Angomonas deanei</name>
    <dbReference type="NCBI Taxonomy" id="59799"/>
    <lineage>
        <taxon>Eukaryota</taxon>
        <taxon>Discoba</taxon>
        <taxon>Euglenozoa</taxon>
        <taxon>Kinetoplastea</taxon>
        <taxon>Metakinetoplastina</taxon>
        <taxon>Trypanosomatida</taxon>
        <taxon>Trypanosomatidae</taxon>
        <taxon>Strigomonadinae</taxon>
        <taxon>Angomonas</taxon>
    </lineage>
</organism>
<dbReference type="Proteomes" id="UP000515908">
    <property type="component" value="Chromosome 03"/>
</dbReference>
<keyword evidence="1 3" id="KW-0396">Initiation factor</keyword>
<evidence type="ECO:0000313" key="4">
    <source>
        <dbReference type="Proteomes" id="UP000515908"/>
    </source>
</evidence>
<gene>
    <name evidence="3" type="ORF">ADEAN_000158500</name>
</gene>
<feature type="compositionally biased region" description="Acidic residues" evidence="2">
    <location>
        <begin position="218"/>
        <end position="239"/>
    </location>
</feature>
<reference evidence="3 4" key="1">
    <citation type="submission" date="2020-08" db="EMBL/GenBank/DDBJ databases">
        <authorList>
            <person name="Newling K."/>
            <person name="Davey J."/>
            <person name="Forrester S."/>
        </authorList>
    </citation>
    <scope>NUCLEOTIDE SEQUENCE [LARGE SCALE GENOMIC DNA]</scope>
    <source>
        <strain evidence="4">Crithidia deanei Carvalho (ATCC PRA-265)</strain>
    </source>
</reference>
<evidence type="ECO:0000256" key="2">
    <source>
        <dbReference type="SAM" id="MobiDB-lite"/>
    </source>
</evidence>
<dbReference type="AlphaFoldDB" id="A0A7G2C4L4"/>
<dbReference type="SUPFAM" id="SSF55418">
    <property type="entry name" value="eIF4e-like"/>
    <property type="match status" value="1"/>
</dbReference>
<dbReference type="Pfam" id="PF01652">
    <property type="entry name" value="IF4E"/>
    <property type="match status" value="1"/>
</dbReference>
<dbReference type="VEuPathDB" id="TriTrypDB:ADEAN_000158500"/>
<dbReference type="PANTHER" id="PTHR11960:SF72">
    <property type="entry name" value="EUKARYOTIC TRANSLATION INITIATION FACTOR 4E TYPE 5"/>
    <property type="match status" value="1"/>
</dbReference>